<dbReference type="Proteomes" id="UP000288805">
    <property type="component" value="Unassembled WGS sequence"/>
</dbReference>
<accession>A0A438GQT5</accession>
<sequence>MLRLGAMSSEMAFPHKEIKEKSVSKTEKNGEVDVSSYVAFKA</sequence>
<protein>
    <submittedName>
        <fullName evidence="1">Uncharacterized protein</fullName>
    </submittedName>
</protein>
<comment type="caution">
    <text evidence="1">The sequence shown here is derived from an EMBL/GenBank/DDBJ whole genome shotgun (WGS) entry which is preliminary data.</text>
</comment>
<evidence type="ECO:0000313" key="1">
    <source>
        <dbReference type="EMBL" id="RVW74566.1"/>
    </source>
</evidence>
<gene>
    <name evidence="1" type="ORF">CK203_050910</name>
</gene>
<name>A0A438GQT5_VITVI</name>
<proteinExistence type="predicted"/>
<dbReference type="AlphaFoldDB" id="A0A438GQT5"/>
<evidence type="ECO:0000313" key="2">
    <source>
        <dbReference type="Proteomes" id="UP000288805"/>
    </source>
</evidence>
<organism evidence="1 2">
    <name type="scientific">Vitis vinifera</name>
    <name type="common">Grape</name>
    <dbReference type="NCBI Taxonomy" id="29760"/>
    <lineage>
        <taxon>Eukaryota</taxon>
        <taxon>Viridiplantae</taxon>
        <taxon>Streptophyta</taxon>
        <taxon>Embryophyta</taxon>
        <taxon>Tracheophyta</taxon>
        <taxon>Spermatophyta</taxon>
        <taxon>Magnoliopsida</taxon>
        <taxon>eudicotyledons</taxon>
        <taxon>Gunneridae</taxon>
        <taxon>Pentapetalae</taxon>
        <taxon>rosids</taxon>
        <taxon>Vitales</taxon>
        <taxon>Vitaceae</taxon>
        <taxon>Viteae</taxon>
        <taxon>Vitis</taxon>
    </lineage>
</organism>
<dbReference type="EMBL" id="QGNW01000367">
    <property type="protein sequence ID" value="RVW74566.1"/>
    <property type="molecule type" value="Genomic_DNA"/>
</dbReference>
<reference evidence="1 2" key="1">
    <citation type="journal article" date="2018" name="PLoS Genet.">
        <title>Population sequencing reveals clonal diversity and ancestral inbreeding in the grapevine cultivar Chardonnay.</title>
        <authorList>
            <person name="Roach M.J."/>
            <person name="Johnson D.L."/>
            <person name="Bohlmann J."/>
            <person name="van Vuuren H.J."/>
            <person name="Jones S.J."/>
            <person name="Pretorius I.S."/>
            <person name="Schmidt S.A."/>
            <person name="Borneman A.R."/>
        </authorList>
    </citation>
    <scope>NUCLEOTIDE SEQUENCE [LARGE SCALE GENOMIC DNA]</scope>
    <source>
        <strain evidence="2">cv. Chardonnay</strain>
        <tissue evidence="1">Leaf</tissue>
    </source>
</reference>